<dbReference type="Proteomes" id="UP001500221">
    <property type="component" value="Unassembled WGS sequence"/>
</dbReference>
<evidence type="ECO:0000313" key="6">
    <source>
        <dbReference type="EMBL" id="GAA5156390.1"/>
    </source>
</evidence>
<protein>
    <submittedName>
        <fullName evidence="6">FGGY-family carbohydrate kinase</fullName>
    </submittedName>
</protein>
<sequence>MGGAVTRAWAGVDLGTTGVRAVVVDDDGRLLGEGAAPLTGRRDDGRHEQDPEHWWRATTAALGEATAAAGEHADVAGVAVDSTSGTFTLLDAGGRPVAPGLMYDDARAGGTAGLLDDVNRLGAADWATAGYRRMQRSWALPRLVWWLRTHGRPEPGVRLAHQGDVVNERLVGHPVATDTSTALKTGADLHGVGWPGGTLAALGVPPSLLPDVVLPGTVLGHVGDAAAEATGLRAGTPVVAGMTDGCASQLGAGCVTPGAVNAVLGTTLVLKAVAERPVDDPTGVVYSHRSPAGHWLPGGASSTGAGAVTAGLADDDLARLTEGAQAALPTGVLRYPLAGQGERFPFVAGDAHDLVVGQPRDDVEAFAAGLQGVAFAERLCLDRLDLMGVPLDGAMRVTGGGTRNPAWTRLRADVLGRPLERPENSQPALGMAALAAATVGGDPLADVVVRMVRIAEVVEPGAGPGHGGDRGDRLAEGYRRWVGALTERGWLADDVARHALERTPTWA</sequence>
<dbReference type="InterPro" id="IPR043129">
    <property type="entry name" value="ATPase_NBD"/>
</dbReference>
<comment type="caution">
    <text evidence="6">The sequence shown here is derived from an EMBL/GenBank/DDBJ whole genome shotgun (WGS) entry which is preliminary data.</text>
</comment>
<evidence type="ECO:0000256" key="2">
    <source>
        <dbReference type="ARBA" id="ARBA00022679"/>
    </source>
</evidence>
<comment type="similarity">
    <text evidence="1">Belongs to the FGGY kinase family.</text>
</comment>
<name>A0ABP9Q3W3_9ACTN</name>
<evidence type="ECO:0000256" key="3">
    <source>
        <dbReference type="ARBA" id="ARBA00022777"/>
    </source>
</evidence>
<evidence type="ECO:0000259" key="5">
    <source>
        <dbReference type="Pfam" id="PF02782"/>
    </source>
</evidence>
<dbReference type="InterPro" id="IPR050406">
    <property type="entry name" value="FGGY_Carb_Kinase"/>
</dbReference>
<proteinExistence type="inferred from homology"/>
<evidence type="ECO:0000259" key="4">
    <source>
        <dbReference type="Pfam" id="PF00370"/>
    </source>
</evidence>
<evidence type="ECO:0000313" key="7">
    <source>
        <dbReference type="Proteomes" id="UP001500221"/>
    </source>
</evidence>
<dbReference type="InterPro" id="IPR018485">
    <property type="entry name" value="FGGY_C"/>
</dbReference>
<keyword evidence="3 6" id="KW-0418">Kinase</keyword>
<dbReference type="InterPro" id="IPR000577">
    <property type="entry name" value="Carb_kinase_FGGY"/>
</dbReference>
<dbReference type="PIRSF" id="PIRSF000538">
    <property type="entry name" value="GlpK"/>
    <property type="match status" value="1"/>
</dbReference>
<dbReference type="GO" id="GO:0016301">
    <property type="term" value="F:kinase activity"/>
    <property type="evidence" value="ECO:0007669"/>
    <property type="project" value="UniProtKB-KW"/>
</dbReference>
<keyword evidence="7" id="KW-1185">Reference proteome</keyword>
<dbReference type="SUPFAM" id="SSF53067">
    <property type="entry name" value="Actin-like ATPase domain"/>
    <property type="match status" value="2"/>
</dbReference>
<accession>A0ABP9Q3W3</accession>
<reference evidence="7" key="1">
    <citation type="journal article" date="2019" name="Int. J. Syst. Evol. Microbiol.">
        <title>The Global Catalogue of Microorganisms (GCM) 10K type strain sequencing project: providing services to taxonomists for standard genome sequencing and annotation.</title>
        <authorList>
            <consortium name="The Broad Institute Genomics Platform"/>
            <consortium name="The Broad Institute Genome Sequencing Center for Infectious Disease"/>
            <person name="Wu L."/>
            <person name="Ma J."/>
        </authorList>
    </citation>
    <scope>NUCLEOTIDE SEQUENCE [LARGE SCALE GENOMIC DNA]</scope>
    <source>
        <strain evidence="7">JCM 18459</strain>
    </source>
</reference>
<gene>
    <name evidence="6" type="ORF">GCM10023340_44080</name>
</gene>
<dbReference type="CDD" id="cd07783">
    <property type="entry name" value="ASKHA_NBD_FGGY_SePSK_AtXK1-like"/>
    <property type="match status" value="1"/>
</dbReference>
<dbReference type="EMBL" id="BAABKG010000007">
    <property type="protein sequence ID" value="GAA5156390.1"/>
    <property type="molecule type" value="Genomic_DNA"/>
</dbReference>
<evidence type="ECO:0000256" key="1">
    <source>
        <dbReference type="ARBA" id="ARBA00009156"/>
    </source>
</evidence>
<dbReference type="InterPro" id="IPR018484">
    <property type="entry name" value="FGGY_N"/>
</dbReference>
<dbReference type="Pfam" id="PF00370">
    <property type="entry name" value="FGGY_N"/>
    <property type="match status" value="1"/>
</dbReference>
<dbReference type="PANTHER" id="PTHR43095">
    <property type="entry name" value="SUGAR KINASE"/>
    <property type="match status" value="1"/>
</dbReference>
<dbReference type="Pfam" id="PF02782">
    <property type="entry name" value="FGGY_C"/>
    <property type="match status" value="1"/>
</dbReference>
<organism evidence="6 7">
    <name type="scientific">Nocardioides marinquilinus</name>
    <dbReference type="NCBI Taxonomy" id="1210400"/>
    <lineage>
        <taxon>Bacteria</taxon>
        <taxon>Bacillati</taxon>
        <taxon>Actinomycetota</taxon>
        <taxon>Actinomycetes</taxon>
        <taxon>Propionibacteriales</taxon>
        <taxon>Nocardioidaceae</taxon>
        <taxon>Nocardioides</taxon>
    </lineage>
</organism>
<keyword evidence="2" id="KW-0808">Transferase</keyword>
<feature type="domain" description="Carbohydrate kinase FGGY N-terminal" evidence="4">
    <location>
        <begin position="9"/>
        <end position="251"/>
    </location>
</feature>
<feature type="domain" description="Carbohydrate kinase FGGY C-terminal" evidence="5">
    <location>
        <begin position="261"/>
        <end position="437"/>
    </location>
</feature>
<dbReference type="Gene3D" id="3.30.420.40">
    <property type="match status" value="2"/>
</dbReference>